<gene>
    <name evidence="1" type="ORF">LCGC14_3003600</name>
</gene>
<sequence length="364" mass="39359">AATTTIYKLQFGAATSTCNQIGTWTDATSTTAISYSWGLAGTNATSITAAVTDTSSSCGGACSNGFATGTWHEWAATTTSHALATSTNTEFGFMIETSNATENTNYCLRLYNNDANKELDNYSSYGQLSIVSSATKRYSKEPSSGSLPAGYSDLTYYLDDTGYTDVATNDDANYDLATSSSAYPIFLFSEKHTNNTDNIDIDWNGQTTMACATNQVVLQVYNIAQANWSGLATSTTCSINTDFTLSVNITTNPGDYYDASNWAYVRVYQDSGSQTLKSDYISVAFVVPTPTLNQRSYRWQNDDGVNVNSNTNSTTFDTSLEMEKGERATWRVQVDNTGTAATTTIYKLQFGAATSTCNQIGTWT</sequence>
<dbReference type="EMBL" id="LAZR01061958">
    <property type="protein sequence ID" value="KKK62511.1"/>
    <property type="molecule type" value="Genomic_DNA"/>
</dbReference>
<proteinExistence type="predicted"/>
<organism evidence="1">
    <name type="scientific">marine sediment metagenome</name>
    <dbReference type="NCBI Taxonomy" id="412755"/>
    <lineage>
        <taxon>unclassified sequences</taxon>
        <taxon>metagenomes</taxon>
        <taxon>ecological metagenomes</taxon>
    </lineage>
</organism>
<comment type="caution">
    <text evidence="1">The sequence shown here is derived from an EMBL/GenBank/DDBJ whole genome shotgun (WGS) entry which is preliminary data.</text>
</comment>
<feature type="non-terminal residue" evidence="1">
    <location>
        <position position="364"/>
    </location>
</feature>
<accession>A0A0F8ZRE8</accession>
<feature type="non-terminal residue" evidence="1">
    <location>
        <position position="1"/>
    </location>
</feature>
<dbReference type="AlphaFoldDB" id="A0A0F8ZRE8"/>
<reference evidence="1" key="1">
    <citation type="journal article" date="2015" name="Nature">
        <title>Complex archaea that bridge the gap between prokaryotes and eukaryotes.</title>
        <authorList>
            <person name="Spang A."/>
            <person name="Saw J.H."/>
            <person name="Jorgensen S.L."/>
            <person name="Zaremba-Niedzwiedzka K."/>
            <person name="Martijn J."/>
            <person name="Lind A.E."/>
            <person name="van Eijk R."/>
            <person name="Schleper C."/>
            <person name="Guy L."/>
            <person name="Ettema T.J."/>
        </authorList>
    </citation>
    <scope>NUCLEOTIDE SEQUENCE</scope>
</reference>
<protein>
    <submittedName>
        <fullName evidence="1">Uncharacterized protein</fullName>
    </submittedName>
</protein>
<evidence type="ECO:0000313" key="1">
    <source>
        <dbReference type="EMBL" id="KKK62511.1"/>
    </source>
</evidence>
<name>A0A0F8ZRE8_9ZZZZ</name>